<dbReference type="InterPro" id="IPR050638">
    <property type="entry name" value="AA-Vitamin_Transporters"/>
</dbReference>
<feature type="transmembrane region" description="Helical" evidence="7">
    <location>
        <begin position="69"/>
        <end position="90"/>
    </location>
</feature>
<dbReference type="EMBL" id="FOHE01000003">
    <property type="protein sequence ID" value="SES90794.1"/>
    <property type="molecule type" value="Genomic_DNA"/>
</dbReference>
<protein>
    <submittedName>
        <fullName evidence="9">EamA-like transporter family protein</fullName>
    </submittedName>
</protein>
<evidence type="ECO:0000256" key="3">
    <source>
        <dbReference type="ARBA" id="ARBA00022475"/>
    </source>
</evidence>
<name>A0A1I0A9D2_9BACI</name>
<dbReference type="InterPro" id="IPR037185">
    <property type="entry name" value="EmrE-like"/>
</dbReference>
<feature type="domain" description="EamA" evidence="8">
    <location>
        <begin position="8"/>
        <end position="140"/>
    </location>
</feature>
<comment type="subcellular location">
    <subcellularLocation>
        <location evidence="1">Cell membrane</location>
        <topology evidence="1">Multi-pass membrane protein</topology>
    </subcellularLocation>
</comment>
<reference evidence="9 10" key="1">
    <citation type="submission" date="2016-10" db="EMBL/GenBank/DDBJ databases">
        <authorList>
            <person name="de Groot N.N."/>
        </authorList>
    </citation>
    <scope>NUCLEOTIDE SEQUENCE [LARGE SCALE GENOMIC DNA]</scope>
    <source>
        <strain evidence="9 10">IBRC-M 10780</strain>
    </source>
</reference>
<keyword evidence="4 7" id="KW-0812">Transmembrane</keyword>
<feature type="transmembrane region" description="Helical" evidence="7">
    <location>
        <begin position="96"/>
        <end position="117"/>
    </location>
</feature>
<feature type="transmembrane region" description="Helical" evidence="7">
    <location>
        <begin position="273"/>
        <end position="293"/>
    </location>
</feature>
<keyword evidence="5 7" id="KW-1133">Transmembrane helix</keyword>
<comment type="similarity">
    <text evidence="2">Belongs to the EamA transporter family.</text>
</comment>
<feature type="transmembrane region" description="Helical" evidence="7">
    <location>
        <begin position="183"/>
        <end position="201"/>
    </location>
</feature>
<dbReference type="PANTHER" id="PTHR32322">
    <property type="entry name" value="INNER MEMBRANE TRANSPORTER"/>
    <property type="match status" value="1"/>
</dbReference>
<dbReference type="InterPro" id="IPR000620">
    <property type="entry name" value="EamA_dom"/>
</dbReference>
<dbReference type="SUPFAM" id="SSF103481">
    <property type="entry name" value="Multidrug resistance efflux transporter EmrE"/>
    <property type="match status" value="2"/>
</dbReference>
<keyword evidence="10" id="KW-1185">Reference proteome</keyword>
<evidence type="ECO:0000256" key="2">
    <source>
        <dbReference type="ARBA" id="ARBA00007362"/>
    </source>
</evidence>
<evidence type="ECO:0000256" key="1">
    <source>
        <dbReference type="ARBA" id="ARBA00004651"/>
    </source>
</evidence>
<feature type="transmembrane region" description="Helical" evidence="7">
    <location>
        <begin position="213"/>
        <end position="236"/>
    </location>
</feature>
<evidence type="ECO:0000256" key="6">
    <source>
        <dbReference type="ARBA" id="ARBA00023136"/>
    </source>
</evidence>
<accession>A0A1I0A9D2</accession>
<feature type="transmembrane region" description="Helical" evidence="7">
    <location>
        <begin position="124"/>
        <end position="143"/>
    </location>
</feature>
<evidence type="ECO:0000313" key="9">
    <source>
        <dbReference type="EMBL" id="SES90794.1"/>
    </source>
</evidence>
<feature type="transmembrane region" description="Helical" evidence="7">
    <location>
        <begin position="35"/>
        <end position="57"/>
    </location>
</feature>
<dbReference type="Proteomes" id="UP000198618">
    <property type="component" value="Unassembled WGS sequence"/>
</dbReference>
<dbReference type="PANTHER" id="PTHR32322:SF18">
    <property type="entry name" value="S-ADENOSYLMETHIONINE_S-ADENOSYLHOMOCYSTEINE TRANSPORTER"/>
    <property type="match status" value="1"/>
</dbReference>
<evidence type="ECO:0000256" key="7">
    <source>
        <dbReference type="SAM" id="Phobius"/>
    </source>
</evidence>
<organism evidence="9 10">
    <name type="scientific">Oceanobacillus limi</name>
    <dbReference type="NCBI Taxonomy" id="930131"/>
    <lineage>
        <taxon>Bacteria</taxon>
        <taxon>Bacillati</taxon>
        <taxon>Bacillota</taxon>
        <taxon>Bacilli</taxon>
        <taxon>Bacillales</taxon>
        <taxon>Bacillaceae</taxon>
        <taxon>Oceanobacillus</taxon>
    </lineage>
</organism>
<keyword evidence="6 7" id="KW-0472">Membrane</keyword>
<dbReference type="AlphaFoldDB" id="A0A1I0A9D2"/>
<evidence type="ECO:0000313" key="10">
    <source>
        <dbReference type="Proteomes" id="UP000198618"/>
    </source>
</evidence>
<sequence length="308" mass="33605">MKTALRKIYIALLLIMMSWGFNVSAVKVLVANIDPILLTAFRIFVAGVAVLIILAFLKVLRLPTKREMLIIMLIAFFNVVIHHIFISVGLSKTSGVNAGLIVGTAPLFTMMLSVLFLSKRVTMFRVLGFLLGFTGVAITSIAGNGGFTSISIGDIFVLISILGQAYSFILISKLNPNFDSRLLTGYMLVFGSFFIFIVSLFEGSEVSQLIELWSFDLGFVFLFSAVIATAVGHMIYNAAIKQVGPAESAIFINFTTVFALVGSAIFLGETILVSHFVGLIFIVFGVLIGSGAVEHLWKRSRRKESLSH</sequence>
<feature type="transmembrane region" description="Helical" evidence="7">
    <location>
        <begin position="149"/>
        <end position="171"/>
    </location>
</feature>
<evidence type="ECO:0000256" key="4">
    <source>
        <dbReference type="ARBA" id="ARBA00022692"/>
    </source>
</evidence>
<proteinExistence type="inferred from homology"/>
<dbReference type="Pfam" id="PF00892">
    <property type="entry name" value="EamA"/>
    <property type="match status" value="2"/>
</dbReference>
<evidence type="ECO:0000259" key="8">
    <source>
        <dbReference type="Pfam" id="PF00892"/>
    </source>
</evidence>
<keyword evidence="3" id="KW-1003">Cell membrane</keyword>
<feature type="transmembrane region" description="Helical" evidence="7">
    <location>
        <begin position="248"/>
        <end position="267"/>
    </location>
</feature>
<feature type="domain" description="EamA" evidence="8">
    <location>
        <begin position="152"/>
        <end position="288"/>
    </location>
</feature>
<gene>
    <name evidence="9" type="ORF">SAMN05216389_103136</name>
</gene>
<evidence type="ECO:0000256" key="5">
    <source>
        <dbReference type="ARBA" id="ARBA00022989"/>
    </source>
</evidence>
<dbReference type="GO" id="GO:0005886">
    <property type="term" value="C:plasma membrane"/>
    <property type="evidence" value="ECO:0007669"/>
    <property type="project" value="UniProtKB-SubCell"/>
</dbReference>